<feature type="region of interest" description="Disordered" evidence="1">
    <location>
        <begin position="1"/>
        <end position="36"/>
    </location>
</feature>
<proteinExistence type="predicted"/>
<dbReference type="EMBL" id="QJUM01000003">
    <property type="protein sequence ID" value="TBV09004.1"/>
    <property type="molecule type" value="Genomic_DNA"/>
</dbReference>
<evidence type="ECO:0000259" key="2">
    <source>
        <dbReference type="Pfam" id="PF09084"/>
    </source>
</evidence>
<dbReference type="OrthoDB" id="9780180at2"/>
<feature type="domain" description="SsuA/THI5-like" evidence="2">
    <location>
        <begin position="129"/>
        <end position="294"/>
    </location>
</feature>
<evidence type="ECO:0000313" key="3">
    <source>
        <dbReference type="EMBL" id="TBU95841.1"/>
    </source>
</evidence>
<reference evidence="5 6" key="1">
    <citation type="submission" date="2018-06" db="EMBL/GenBank/DDBJ databases">
        <title>Three novel Pseudomonas species isolated from symptomatic oak.</title>
        <authorList>
            <person name="Bueno-Gonzalez V."/>
            <person name="Brady C."/>
        </authorList>
    </citation>
    <scope>NUCLEOTIDE SEQUENCE [LARGE SCALE GENOMIC DNA]</scope>
    <source>
        <strain evidence="4 5">P26B</strain>
        <strain evidence="3 6">P6B</strain>
    </source>
</reference>
<dbReference type="PANTHER" id="PTHR30024">
    <property type="entry name" value="ALIPHATIC SULFONATES-BINDING PROTEIN-RELATED"/>
    <property type="match status" value="1"/>
</dbReference>
<dbReference type="AlphaFoldDB" id="A0A4Q9R703"/>
<keyword evidence="5" id="KW-1185">Reference proteome</keyword>
<accession>A0A4Q9R703</accession>
<evidence type="ECO:0000313" key="4">
    <source>
        <dbReference type="EMBL" id="TBV09004.1"/>
    </source>
</evidence>
<evidence type="ECO:0000313" key="5">
    <source>
        <dbReference type="Proteomes" id="UP000291334"/>
    </source>
</evidence>
<sequence>MGQPQHPAPGRFRLLSGDPAGAARGGTRRTAASVRQTRPGNRAMNTALRALSVCLLLAASAWSSSGAADAQQAPTVIRIGVPDLSTRNQPYAPGLLGIAHDQRQLEQAFEASGTRIEWHFFRGAGPAINEALANGQLDVAALGDLAAIIGRASGLETRVLMGSRGTNMFLASRPQANIRRVEDLEGKRVAVYRGTADQLSFGRMLAGVGLSERDVKVISLDWTAAGAALLAGQIDATWSNYNVLQLRDKGLVVPLSTRTSSLQATTQGTLLATQAFIDRYPEATQTLVEVLVDNAAALIDPARYEQYLVDQERASGIPLALAREESEGMDQRFRFSPRLDPFLAASLDASMRQARELRLIRRQFDVGQWFEPRFVEQAVARHGLSPWPRYDAEGKALP</sequence>
<dbReference type="PANTHER" id="PTHR30024:SF21">
    <property type="entry name" value="ABC TRANSPORTER SUBSTRATE-BINDING PROTEIN"/>
    <property type="match status" value="1"/>
</dbReference>
<dbReference type="Gene3D" id="3.40.190.10">
    <property type="entry name" value="Periplasmic binding protein-like II"/>
    <property type="match status" value="2"/>
</dbReference>
<protein>
    <submittedName>
        <fullName evidence="3">Alkanesulfonate-binding protein</fullName>
    </submittedName>
</protein>
<dbReference type="SUPFAM" id="SSF53850">
    <property type="entry name" value="Periplasmic binding protein-like II"/>
    <property type="match status" value="1"/>
</dbReference>
<evidence type="ECO:0000256" key="1">
    <source>
        <dbReference type="SAM" id="MobiDB-lite"/>
    </source>
</evidence>
<dbReference type="EMBL" id="QJUL01000006">
    <property type="protein sequence ID" value="TBU95841.1"/>
    <property type="molecule type" value="Genomic_DNA"/>
</dbReference>
<dbReference type="Proteomes" id="UP000293172">
    <property type="component" value="Unassembled WGS sequence"/>
</dbReference>
<name>A0A4Q9R703_9GAMM</name>
<gene>
    <name evidence="4" type="ORF">DNK34_03480</name>
    <name evidence="3" type="ORF">DNK44_05785</name>
</gene>
<dbReference type="Pfam" id="PF09084">
    <property type="entry name" value="NMT1"/>
    <property type="match status" value="1"/>
</dbReference>
<organism evidence="3 6">
    <name type="scientific">Phytopseudomonas dryadis</name>
    <dbReference type="NCBI Taxonomy" id="2487520"/>
    <lineage>
        <taxon>Bacteria</taxon>
        <taxon>Pseudomonadati</taxon>
        <taxon>Pseudomonadota</taxon>
        <taxon>Gammaproteobacteria</taxon>
        <taxon>Pseudomonadales</taxon>
        <taxon>Pseudomonadaceae</taxon>
        <taxon>Phytopseudomonas</taxon>
    </lineage>
</organism>
<dbReference type="InterPro" id="IPR015168">
    <property type="entry name" value="SsuA/THI5"/>
</dbReference>
<comment type="caution">
    <text evidence="3">The sequence shown here is derived from an EMBL/GenBank/DDBJ whole genome shotgun (WGS) entry which is preliminary data.</text>
</comment>
<dbReference type="Proteomes" id="UP000291334">
    <property type="component" value="Unassembled WGS sequence"/>
</dbReference>
<evidence type="ECO:0000313" key="6">
    <source>
        <dbReference type="Proteomes" id="UP000293172"/>
    </source>
</evidence>